<dbReference type="EMBL" id="PVZG01000002">
    <property type="protein sequence ID" value="PRY32135.1"/>
    <property type="molecule type" value="Genomic_DNA"/>
</dbReference>
<dbReference type="Gene3D" id="3.20.20.140">
    <property type="entry name" value="Metal-dependent hydrolases"/>
    <property type="match status" value="1"/>
</dbReference>
<protein>
    <submittedName>
        <fullName evidence="2">Amidohydrolase family protein</fullName>
    </submittedName>
</protein>
<dbReference type="Proteomes" id="UP000239209">
    <property type="component" value="Unassembled WGS sequence"/>
</dbReference>
<proteinExistence type="predicted"/>
<dbReference type="GO" id="GO:0016787">
    <property type="term" value="F:hydrolase activity"/>
    <property type="evidence" value="ECO:0007669"/>
    <property type="project" value="UniProtKB-KW"/>
</dbReference>
<keyword evidence="3" id="KW-1185">Reference proteome</keyword>
<evidence type="ECO:0000259" key="1">
    <source>
        <dbReference type="Pfam" id="PF04909"/>
    </source>
</evidence>
<dbReference type="PANTHER" id="PTHR43383">
    <property type="entry name" value="NODULIN 6"/>
    <property type="match status" value="1"/>
</dbReference>
<dbReference type="OrthoDB" id="8244441at2"/>
<evidence type="ECO:0000313" key="3">
    <source>
        <dbReference type="Proteomes" id="UP000239209"/>
    </source>
</evidence>
<name>A0A2T0SFE2_9ACTN</name>
<gene>
    <name evidence="2" type="ORF">CLV70_102346</name>
</gene>
<dbReference type="InterPro" id="IPR032466">
    <property type="entry name" value="Metal_Hydrolase"/>
</dbReference>
<evidence type="ECO:0000313" key="2">
    <source>
        <dbReference type="EMBL" id="PRY32135.1"/>
    </source>
</evidence>
<dbReference type="InterPro" id="IPR006680">
    <property type="entry name" value="Amidohydro-rel"/>
</dbReference>
<keyword evidence="2" id="KW-0378">Hydrolase</keyword>
<dbReference type="RefSeq" id="WP_106125339.1">
    <property type="nucleotide sequence ID" value="NZ_PVZG01000002.1"/>
</dbReference>
<accession>A0A2T0SFE2</accession>
<dbReference type="Pfam" id="PF04909">
    <property type="entry name" value="Amidohydro_2"/>
    <property type="match status" value="1"/>
</dbReference>
<sequence length="420" mass="46801">MPSRPGIDPGVHRLVRGIAAIDDHAHPVPPEWEVPPDPGNPISPYDHPRPVRMRQTNPEYADAWRALWGYEHDDLEDAHLVELFAAKQRVQAERGTGYGAWVLDRINIATMLAVDHCPQPSLPAPRFRWIAFADWLMWPVPAVGQDAFTRQYQPQIDAACKRAGLDGPPATLAEYVHGVLEPELEDRGATGAVALKIHTPYYRPIDFAEVTGEDAAELYRRAMTGGITGEEHRHLEDHLFAVIARKAAELSLPVQMHTGQGPRRHFRNQGSDPLLMEPAVVAAPGTSFLMLHAGWPFDKQAVASLSHDNVHLNISCATVHLYGRNLAGIIRDALEWFPEKILYGTDAYSDLALAYLSGAEPRSNFLQGWEEKAWLLDRTAREALAMALTAMRDDRVIGAGDVERLATMVLRDNATRLYRL</sequence>
<comment type="caution">
    <text evidence="2">The sequence shown here is derived from an EMBL/GenBank/DDBJ whole genome shotgun (WGS) entry which is preliminary data.</text>
</comment>
<feature type="domain" description="Amidohydrolase-related" evidence="1">
    <location>
        <begin position="197"/>
        <end position="420"/>
    </location>
</feature>
<organism evidence="2 3">
    <name type="scientific">Pseudosporangium ferrugineum</name>
    <dbReference type="NCBI Taxonomy" id="439699"/>
    <lineage>
        <taxon>Bacteria</taxon>
        <taxon>Bacillati</taxon>
        <taxon>Actinomycetota</taxon>
        <taxon>Actinomycetes</taxon>
        <taxon>Micromonosporales</taxon>
        <taxon>Micromonosporaceae</taxon>
        <taxon>Pseudosporangium</taxon>
    </lineage>
</organism>
<dbReference type="AlphaFoldDB" id="A0A2T0SFE2"/>
<dbReference type="PANTHER" id="PTHR43383:SF2">
    <property type="entry name" value="AMIDOHYDROLASE 2 FAMILY PROTEIN"/>
    <property type="match status" value="1"/>
</dbReference>
<reference evidence="2 3" key="1">
    <citation type="submission" date="2018-03" db="EMBL/GenBank/DDBJ databases">
        <title>Genomic Encyclopedia of Archaeal and Bacterial Type Strains, Phase II (KMG-II): from individual species to whole genera.</title>
        <authorList>
            <person name="Goeker M."/>
        </authorList>
    </citation>
    <scope>NUCLEOTIDE SEQUENCE [LARGE SCALE GENOMIC DNA]</scope>
    <source>
        <strain evidence="2 3">DSM 45348</strain>
    </source>
</reference>
<dbReference type="SUPFAM" id="SSF51556">
    <property type="entry name" value="Metallo-dependent hydrolases"/>
    <property type="match status" value="1"/>
</dbReference>